<gene>
    <name evidence="1" type="ORF">UH38_22020</name>
</gene>
<name>A0A0D8ZMW5_9CYAN</name>
<accession>A0A0D8ZMW5</accession>
<dbReference type="EMBL" id="JYON01000034">
    <property type="protein sequence ID" value="KJH69789.1"/>
    <property type="molecule type" value="Genomic_DNA"/>
</dbReference>
<protein>
    <submittedName>
        <fullName evidence="1">Uncharacterized protein</fullName>
    </submittedName>
</protein>
<dbReference type="Proteomes" id="UP000032452">
    <property type="component" value="Unassembled WGS sequence"/>
</dbReference>
<comment type="caution">
    <text evidence="1">The sequence shown here is derived from an EMBL/GenBank/DDBJ whole genome shotgun (WGS) entry which is preliminary data.</text>
</comment>
<dbReference type="AlphaFoldDB" id="A0A0D8ZMW5"/>
<sequence length="69" mass="7919">MRKLASIMFDTPNSIQWLILCDRVSSLAQMRFCIYNLLVDGGFLFVRAKSCDSESIKHLFIINSEGEFV</sequence>
<keyword evidence="2" id="KW-1185">Reference proteome</keyword>
<evidence type="ECO:0000313" key="1">
    <source>
        <dbReference type="EMBL" id="KJH69789.1"/>
    </source>
</evidence>
<evidence type="ECO:0000313" key="2">
    <source>
        <dbReference type="Proteomes" id="UP000032452"/>
    </source>
</evidence>
<organism evidence="1 2">
    <name type="scientific">Aliterella atlantica CENA595</name>
    <dbReference type="NCBI Taxonomy" id="1618023"/>
    <lineage>
        <taxon>Bacteria</taxon>
        <taxon>Bacillati</taxon>
        <taxon>Cyanobacteriota</taxon>
        <taxon>Cyanophyceae</taxon>
        <taxon>Chroococcidiopsidales</taxon>
        <taxon>Aliterellaceae</taxon>
        <taxon>Aliterella</taxon>
    </lineage>
</organism>
<proteinExistence type="predicted"/>
<dbReference type="STRING" id="1618023.UH38_22020"/>
<reference evidence="1 2" key="1">
    <citation type="submission" date="2015-02" db="EMBL/GenBank/DDBJ databases">
        <title>Draft genome of a novel marine cyanobacterium (Chroococcales) isolated from South Atlantic Ocean.</title>
        <authorList>
            <person name="Rigonato J."/>
            <person name="Alvarenga D.O."/>
            <person name="Branco L.H."/>
            <person name="Varani A.M."/>
            <person name="Brandini F.P."/>
            <person name="Fiore M.F."/>
        </authorList>
    </citation>
    <scope>NUCLEOTIDE SEQUENCE [LARGE SCALE GENOMIC DNA]</scope>
    <source>
        <strain evidence="1 2">CENA595</strain>
    </source>
</reference>